<evidence type="ECO:0000256" key="5">
    <source>
        <dbReference type="SAM" id="Phobius"/>
    </source>
</evidence>
<reference evidence="7 8" key="1">
    <citation type="submission" date="2019-03" db="EMBL/GenBank/DDBJ databases">
        <title>Genomic Encyclopedia of Type Strains, Phase IV (KMG-IV): sequencing the most valuable type-strain genomes for metagenomic binning, comparative biology and taxonomic classification.</title>
        <authorList>
            <person name="Goeker M."/>
        </authorList>
    </citation>
    <scope>NUCLEOTIDE SEQUENCE [LARGE SCALE GENOMIC DNA]</scope>
    <source>
        <strain evidence="7 8">DSM 28679</strain>
    </source>
</reference>
<dbReference type="GO" id="GO:0004521">
    <property type="term" value="F:RNA endonuclease activity"/>
    <property type="evidence" value="ECO:0007669"/>
    <property type="project" value="InterPro"/>
</dbReference>
<keyword evidence="3" id="KW-0378">Hydrolase</keyword>
<dbReference type="Gene3D" id="2.40.50.140">
    <property type="entry name" value="Nucleic acid-binding proteins"/>
    <property type="match status" value="1"/>
</dbReference>
<dbReference type="RefSeq" id="WP_101497210.1">
    <property type="nucleotide sequence ID" value="NZ_LNJZ01000008.1"/>
</dbReference>
<evidence type="ECO:0000259" key="6">
    <source>
        <dbReference type="PROSITE" id="PS51857"/>
    </source>
</evidence>
<keyword evidence="5" id="KW-0812">Transmembrane</keyword>
<dbReference type="InterPro" id="IPR002059">
    <property type="entry name" value="CSP_DNA-bd"/>
</dbReference>
<dbReference type="Pfam" id="PF00313">
    <property type="entry name" value="CSD"/>
    <property type="match status" value="1"/>
</dbReference>
<dbReference type="Gene3D" id="3.10.450.30">
    <property type="entry name" value="Microbial ribonucleases"/>
    <property type="match status" value="1"/>
</dbReference>
<dbReference type="InterPro" id="IPR016191">
    <property type="entry name" value="Ribonuclease/ribotoxin"/>
</dbReference>
<feature type="transmembrane region" description="Helical" evidence="5">
    <location>
        <begin position="83"/>
        <end position="101"/>
    </location>
</feature>
<comment type="subcellular location">
    <subcellularLocation>
        <location evidence="4">Cytoplasm</location>
    </subcellularLocation>
</comment>
<gene>
    <name evidence="7" type="ORF">DFQ45_105114</name>
</gene>
<evidence type="ECO:0000256" key="4">
    <source>
        <dbReference type="RuleBase" id="RU000408"/>
    </source>
</evidence>
<keyword evidence="5" id="KW-0472">Membrane</keyword>
<dbReference type="GO" id="GO:0005829">
    <property type="term" value="C:cytosol"/>
    <property type="evidence" value="ECO:0007669"/>
    <property type="project" value="UniProtKB-ARBA"/>
</dbReference>
<dbReference type="AlphaFoldDB" id="A0A4R6U0R6"/>
<dbReference type="EMBL" id="SNYK01000005">
    <property type="protein sequence ID" value="TDQ38203.1"/>
    <property type="molecule type" value="Genomic_DNA"/>
</dbReference>
<dbReference type="GO" id="GO:0016787">
    <property type="term" value="F:hydrolase activity"/>
    <property type="evidence" value="ECO:0007669"/>
    <property type="project" value="UniProtKB-KW"/>
</dbReference>
<evidence type="ECO:0000256" key="2">
    <source>
        <dbReference type="ARBA" id="ARBA00022722"/>
    </source>
</evidence>
<proteinExistence type="predicted"/>
<keyword evidence="8" id="KW-1185">Reference proteome</keyword>
<dbReference type="PANTHER" id="PTHR12962:SF1">
    <property type="entry name" value="COLD SHOCK DOMAIN-CONTAINING PROTEIN CG9705"/>
    <property type="match status" value="1"/>
</dbReference>
<evidence type="ECO:0000256" key="3">
    <source>
        <dbReference type="ARBA" id="ARBA00022801"/>
    </source>
</evidence>
<evidence type="ECO:0000256" key="1">
    <source>
        <dbReference type="ARBA" id="ARBA00022553"/>
    </source>
</evidence>
<dbReference type="GO" id="GO:0043488">
    <property type="term" value="P:regulation of mRNA stability"/>
    <property type="evidence" value="ECO:0007669"/>
    <property type="project" value="TreeGrafter"/>
</dbReference>
<sequence>MSSQHGHIKYWNNTKGYGFIAREHGDDIFVHISQLNRGIEPRTGLEVGFDLKQDEHGRWQAQNVHLLYGHQPADVPVGTLQRLWRLVLMVAAVVLAGFILVKSITPFYSMQGATQTQVQVAAGPLLPGSPHADNPQLQHTLKLILQGGPYPYRQDNGIFHNRERLLPQKQPGYYREYTVPTPGASDRSTRRVVTGGNPPEIWYYTQDHYRSFIRLEVQP</sequence>
<dbReference type="InterPro" id="IPR000026">
    <property type="entry name" value="N1-like"/>
</dbReference>
<dbReference type="PROSITE" id="PS00352">
    <property type="entry name" value="CSD_1"/>
    <property type="match status" value="1"/>
</dbReference>
<protein>
    <submittedName>
        <fullName evidence="7">Guanyl-specific ribonuclease Sa</fullName>
    </submittedName>
</protein>
<organism evidence="7 8">
    <name type="scientific">Thiopseudomonas denitrificans</name>
    <dbReference type="NCBI Taxonomy" id="1501432"/>
    <lineage>
        <taxon>Bacteria</taxon>
        <taxon>Pseudomonadati</taxon>
        <taxon>Pseudomonadota</taxon>
        <taxon>Gammaproteobacteria</taxon>
        <taxon>Pseudomonadales</taxon>
        <taxon>Pseudomonadaceae</taxon>
        <taxon>Thiopseudomonas</taxon>
    </lineage>
</organism>
<evidence type="ECO:0000313" key="8">
    <source>
        <dbReference type="Proteomes" id="UP000294575"/>
    </source>
</evidence>
<dbReference type="SUPFAM" id="SSF50249">
    <property type="entry name" value="Nucleic acid-binding proteins"/>
    <property type="match status" value="1"/>
</dbReference>
<dbReference type="SUPFAM" id="SSF53933">
    <property type="entry name" value="Microbial ribonucleases"/>
    <property type="match status" value="1"/>
</dbReference>
<dbReference type="PANTHER" id="PTHR12962">
    <property type="entry name" value="CALCIUM-REGULATED HEAT STABLE PROTEIN CRHSP-24-RELATED"/>
    <property type="match status" value="1"/>
</dbReference>
<dbReference type="PROSITE" id="PS51857">
    <property type="entry name" value="CSD_2"/>
    <property type="match status" value="1"/>
</dbReference>
<dbReference type="InterPro" id="IPR019844">
    <property type="entry name" value="CSD_CS"/>
</dbReference>
<dbReference type="GO" id="GO:0003730">
    <property type="term" value="F:mRNA 3'-UTR binding"/>
    <property type="evidence" value="ECO:0007669"/>
    <property type="project" value="TreeGrafter"/>
</dbReference>
<evidence type="ECO:0000313" key="7">
    <source>
        <dbReference type="EMBL" id="TDQ38203.1"/>
    </source>
</evidence>
<dbReference type="InterPro" id="IPR052069">
    <property type="entry name" value="Ca-reg_mRNA-binding_domain"/>
</dbReference>
<dbReference type="Proteomes" id="UP000294575">
    <property type="component" value="Unassembled WGS sequence"/>
</dbReference>
<name>A0A4R6U0R6_9GAMM</name>
<dbReference type="InterPro" id="IPR011129">
    <property type="entry name" value="CSD"/>
</dbReference>
<keyword evidence="2" id="KW-0540">Nuclease</keyword>
<keyword evidence="1" id="KW-0597">Phosphoprotein</keyword>
<dbReference type="InterPro" id="IPR012340">
    <property type="entry name" value="NA-bd_OB-fold"/>
</dbReference>
<dbReference type="SMART" id="SM00357">
    <property type="entry name" value="CSP"/>
    <property type="match status" value="1"/>
</dbReference>
<comment type="caution">
    <text evidence="7">The sequence shown here is derived from an EMBL/GenBank/DDBJ whole genome shotgun (WGS) entry which is preliminary data.</text>
</comment>
<keyword evidence="5" id="KW-1133">Transmembrane helix</keyword>
<accession>A0A4R6U0R6</accession>
<dbReference type="Pfam" id="PF00545">
    <property type="entry name" value="Ribonuclease"/>
    <property type="match status" value="1"/>
</dbReference>
<dbReference type="OrthoDB" id="5326845at2"/>
<feature type="domain" description="CSD" evidence="6">
    <location>
        <begin position="3"/>
        <end position="66"/>
    </location>
</feature>